<evidence type="ECO:0000313" key="3">
    <source>
        <dbReference type="EMBL" id="CAH1249379.1"/>
    </source>
</evidence>
<feature type="region of interest" description="Disordered" evidence="1">
    <location>
        <begin position="110"/>
        <end position="131"/>
    </location>
</feature>
<dbReference type="GO" id="GO:0005576">
    <property type="term" value="C:extracellular region"/>
    <property type="evidence" value="ECO:0007669"/>
    <property type="project" value="InterPro"/>
</dbReference>
<evidence type="ECO:0000313" key="4">
    <source>
        <dbReference type="Proteomes" id="UP000838412"/>
    </source>
</evidence>
<protein>
    <submittedName>
        <fullName evidence="3">Hypp8595 protein</fullName>
    </submittedName>
</protein>
<sequence length="176" mass="19246">MTFVDSSFTENSKHVRPDQEFCNGLTCHSCQELKGNDGFDECMTPTDTETCSGDQDTCQYFFLSNPVITLVKRACMTAADCASSASLTGTYDCCTTDLCNNYVITTTPQPTTSVPTTTHRSVTTTETPTTHAQTTIAPTTFASTLGATIRNPATHLYRDDRNIGHIRDTHRVGPRN</sequence>
<dbReference type="GO" id="GO:0090729">
    <property type="term" value="F:toxin activity"/>
    <property type="evidence" value="ECO:0007669"/>
    <property type="project" value="InterPro"/>
</dbReference>
<reference evidence="3" key="1">
    <citation type="submission" date="2022-01" db="EMBL/GenBank/DDBJ databases">
        <authorList>
            <person name="Braso-Vives M."/>
        </authorList>
    </citation>
    <scope>NUCLEOTIDE SEQUENCE</scope>
</reference>
<dbReference type="EMBL" id="OV696702">
    <property type="protein sequence ID" value="CAH1249379.1"/>
    <property type="molecule type" value="Genomic_DNA"/>
</dbReference>
<dbReference type="Proteomes" id="UP000838412">
    <property type="component" value="Chromosome 17"/>
</dbReference>
<feature type="domain" description="Snake toxin/toxin-like" evidence="2">
    <location>
        <begin position="25"/>
        <end position="100"/>
    </location>
</feature>
<dbReference type="Pfam" id="PF00087">
    <property type="entry name" value="Toxin_TOLIP"/>
    <property type="match status" value="1"/>
</dbReference>
<dbReference type="AlphaFoldDB" id="A0A8J9Z9R8"/>
<proteinExistence type="predicted"/>
<dbReference type="InterPro" id="IPR035076">
    <property type="entry name" value="Toxin/TOLIP"/>
</dbReference>
<keyword evidence="4" id="KW-1185">Reference proteome</keyword>
<accession>A0A8J9Z9R8</accession>
<organism evidence="3 4">
    <name type="scientific">Branchiostoma lanceolatum</name>
    <name type="common">Common lancelet</name>
    <name type="synonym">Amphioxus lanceolatum</name>
    <dbReference type="NCBI Taxonomy" id="7740"/>
    <lineage>
        <taxon>Eukaryota</taxon>
        <taxon>Metazoa</taxon>
        <taxon>Chordata</taxon>
        <taxon>Cephalochordata</taxon>
        <taxon>Leptocardii</taxon>
        <taxon>Amphioxiformes</taxon>
        <taxon>Branchiostomatidae</taxon>
        <taxon>Branchiostoma</taxon>
    </lineage>
</organism>
<dbReference type="Gene3D" id="2.10.60.10">
    <property type="entry name" value="CD59"/>
    <property type="match status" value="1"/>
</dbReference>
<dbReference type="InterPro" id="IPR045860">
    <property type="entry name" value="Snake_toxin-like_sf"/>
</dbReference>
<dbReference type="CDD" id="cd00206">
    <property type="entry name" value="TFP_snake_toxin"/>
    <property type="match status" value="1"/>
</dbReference>
<dbReference type="InterPro" id="IPR003571">
    <property type="entry name" value="Snake_3FTx"/>
</dbReference>
<gene>
    <name evidence="3" type="primary">Hypp8595</name>
    <name evidence="3" type="ORF">BLAG_LOCUS10509</name>
</gene>
<evidence type="ECO:0000256" key="1">
    <source>
        <dbReference type="SAM" id="MobiDB-lite"/>
    </source>
</evidence>
<name>A0A8J9Z9R8_BRALA</name>
<evidence type="ECO:0000259" key="2">
    <source>
        <dbReference type="Pfam" id="PF00087"/>
    </source>
</evidence>
<dbReference type="SUPFAM" id="SSF57302">
    <property type="entry name" value="Snake toxin-like"/>
    <property type="match status" value="1"/>
</dbReference>